<dbReference type="EMBL" id="JAFBDZ010000002">
    <property type="protein sequence ID" value="MBM7586063.1"/>
    <property type="molecule type" value="Genomic_DNA"/>
</dbReference>
<dbReference type="Pfam" id="PF12867">
    <property type="entry name" value="DinB_2"/>
    <property type="match status" value="1"/>
</dbReference>
<dbReference type="InterPro" id="IPR024775">
    <property type="entry name" value="DinB-like"/>
</dbReference>
<dbReference type="Proteomes" id="UP001646157">
    <property type="component" value="Unassembled WGS sequence"/>
</dbReference>
<gene>
    <name evidence="2" type="ORF">JOC86_002605</name>
</gene>
<evidence type="ECO:0000313" key="2">
    <source>
        <dbReference type="EMBL" id="MBM7586063.1"/>
    </source>
</evidence>
<name>A0ABS2NDY3_9BACI</name>
<dbReference type="Gene3D" id="1.20.120.450">
    <property type="entry name" value="dinb family like domain"/>
    <property type="match status" value="1"/>
</dbReference>
<keyword evidence="3" id="KW-1185">Reference proteome</keyword>
<accession>A0ABS2NDY3</accession>
<evidence type="ECO:0000259" key="1">
    <source>
        <dbReference type="Pfam" id="PF12867"/>
    </source>
</evidence>
<organism evidence="2 3">
    <name type="scientific">Rossellomorea pakistanensis</name>
    <dbReference type="NCBI Taxonomy" id="992288"/>
    <lineage>
        <taxon>Bacteria</taxon>
        <taxon>Bacillati</taxon>
        <taxon>Bacillota</taxon>
        <taxon>Bacilli</taxon>
        <taxon>Bacillales</taxon>
        <taxon>Bacillaceae</taxon>
        <taxon>Rossellomorea</taxon>
    </lineage>
</organism>
<reference evidence="2 3" key="1">
    <citation type="submission" date="2021-01" db="EMBL/GenBank/DDBJ databases">
        <title>Genomic Encyclopedia of Type Strains, Phase IV (KMG-IV): sequencing the most valuable type-strain genomes for metagenomic binning, comparative biology and taxonomic classification.</title>
        <authorList>
            <person name="Goeker M."/>
        </authorList>
    </citation>
    <scope>NUCLEOTIDE SEQUENCE [LARGE SCALE GENOMIC DNA]</scope>
    <source>
        <strain evidence="2 3">DSM 24834</strain>
    </source>
</reference>
<comment type="caution">
    <text evidence="2">The sequence shown here is derived from an EMBL/GenBank/DDBJ whole genome shotgun (WGS) entry which is preliminary data.</text>
</comment>
<protein>
    <recommendedName>
        <fullName evidence="1">DinB-like domain-containing protein</fullName>
    </recommendedName>
</protein>
<evidence type="ECO:0000313" key="3">
    <source>
        <dbReference type="Proteomes" id="UP001646157"/>
    </source>
</evidence>
<dbReference type="SUPFAM" id="SSF109854">
    <property type="entry name" value="DinB/YfiT-like putative metalloenzymes"/>
    <property type="match status" value="1"/>
</dbReference>
<dbReference type="RefSeq" id="WP_205173106.1">
    <property type="nucleotide sequence ID" value="NZ_JAFBDZ010000002.1"/>
</dbReference>
<dbReference type="InterPro" id="IPR034660">
    <property type="entry name" value="DinB/YfiT-like"/>
</dbReference>
<proteinExistence type="predicted"/>
<feature type="domain" description="DinB-like" evidence="1">
    <location>
        <begin position="12"/>
        <end position="150"/>
    </location>
</feature>
<sequence>MNFNMKEAIEVLERTPQSLEYFLSGLSNSWLQSNEGEGTWNVSEVIEHLIDGEKNNWMPRLEMIMKEGEKKPFPPFDRFSHLNNRHDGSIENKLLEFKAIRSQNITKLQRMIEPDLHLELTGSHPAFGKVHLRELLSTWVVHDLTHIAQISRVMAERYRADVGPWQEYLGILKNDVNRKEERLIYT</sequence>